<accession>A0ABR7T164</accession>
<comment type="caution">
    <text evidence="9">The sequence shown here is derived from an EMBL/GenBank/DDBJ whole genome shotgun (WGS) entry which is preliminary data.</text>
</comment>
<gene>
    <name evidence="9" type="ORF">H1S01_07865</name>
</gene>
<dbReference type="InterPro" id="IPR027094">
    <property type="entry name" value="Mitofusin_fam"/>
</dbReference>
<evidence type="ECO:0000313" key="9">
    <source>
        <dbReference type="EMBL" id="MBC9784426.1"/>
    </source>
</evidence>
<evidence type="ECO:0000256" key="1">
    <source>
        <dbReference type="ARBA" id="ARBA00004370"/>
    </source>
</evidence>
<feature type="region of interest" description="Disordered" evidence="7">
    <location>
        <begin position="591"/>
        <end position="611"/>
    </location>
</feature>
<keyword evidence="5" id="KW-0472">Membrane</keyword>
<dbReference type="RefSeq" id="WP_188039545.1">
    <property type="nucleotide sequence ID" value="NZ_JACVHF010000006.1"/>
</dbReference>
<dbReference type="Proteomes" id="UP000617402">
    <property type="component" value="Unassembled WGS sequence"/>
</dbReference>
<evidence type="ECO:0000256" key="5">
    <source>
        <dbReference type="ARBA" id="ARBA00023136"/>
    </source>
</evidence>
<protein>
    <submittedName>
        <fullName evidence="9">Dynamin family protein</fullName>
    </submittedName>
</protein>
<dbReference type="SUPFAM" id="SSF52540">
    <property type="entry name" value="P-loop containing nucleoside triphosphate hydrolases"/>
    <property type="match status" value="2"/>
</dbReference>
<evidence type="ECO:0000256" key="3">
    <source>
        <dbReference type="ARBA" id="ARBA00022801"/>
    </source>
</evidence>
<dbReference type="Gene3D" id="3.40.50.300">
    <property type="entry name" value="P-loop containing nucleotide triphosphate hydrolases"/>
    <property type="match status" value="2"/>
</dbReference>
<dbReference type="Pfam" id="PF00350">
    <property type="entry name" value="Dynamin_N"/>
    <property type="match status" value="2"/>
</dbReference>
<sequence>MTSRPLSHIEILNTLVDRFQHLAEGFLQAGDTSSARGLEALQQKLVQQHLSIAFCGHVSGGKSALINALIGHDVLPTSPVPSSANIVSIQSGPPAARALLKTGEAVDLDLASSLPDVQSHCVDGTNTDGVVITVPHDLFEGSVSLIDTPGVDSADKARRLAEDPAIISADVVFYVMDYNHVQSEINFAFTKRLRERGKPVYLIVNQIDKHCDFELDFGYFKRSSEAGFATWDIQPNGLYFTTLTEPDHPENQLDQLKAHLRSIFLHEQEILIATVLPAARQLIEDHSRRQSDQQADRRQELQSIVEETENLEQALRTYQDLSRQVENLRRIPEQLQTELDSEIRRVVENARITPFTTTERAQRYLESRAPGFKVGFLFSGDKTKKEISVRLDALYEDFRHHVSTQLEWHLRDVLGKVPEAHGAADSDYLQKVNSFSLTWGPELMVNAVREGAVASNEYIHNYTRDIANEVKAMYRREALYYAEEAVRLAKQGLAERLEQLTRQLEPLSVLMDAIKNLEKMDQFDRQYREKLLTMLQKDLPKPEPIEKLLAPLMETVGKAEAGLEATNDSSAGSLTSLGQAIKENAAPLRTGLVDDHNTPAAQTAKRHPSSSLLHQTGLRLHAYASAVSSLPGFQHIAEALTLRAERLEKNIFTVALFGAFSAGKSSVANALLGHPVLPVSPNPTTAAINKILPPNDHYPHGTVRVQLKTADDIESDVMNSLKACDVQAASMAEALERLQDISPGDIHPTAKPHYSFLNAVARGIAAVENRFGQELIIDLDTFHDYVASEEKACFVEWIELYYRCPLTDHGIMLVDTPGADSINARHTGVAFDYIKNADAVLFVTYFNSAFSHADQDFLFQLGRVKDSFAMDKMFFLINAADLAKTSDELETVKQHVKERVAACGIRQPRLYTVSSQTALLARLGQCDAMTSSLEKTYRQRTIALSAARGEATPGDGLLPWDKGLDLSGFAQFEEEFFHFTLDELTAVALSAAESEMQRTLSSLEEVIAAAKTDATSRRIKRAAFEASRMELEQSLNRVGTAAEADLLHKEIDELVYYVKQRLFYRFGDMFDRYFNPAVLQDARGNITKKGFQHCLDDLLQTMEKELEQELRATSLRVENFVHKRAGQYLEKLNRVVTATASHCALPDYEPAHLPTPEMPKGLFRANTSSVGALLNSVKTSKEFFEGTGRAKFRQDLETLLQVPVDVYLSKAIDVVKDAYSESLRAVLETVHAATLQTVADYYAGLLAALTTDFDLKIVENTYEQLKMVELK</sequence>
<evidence type="ECO:0000256" key="6">
    <source>
        <dbReference type="SAM" id="Coils"/>
    </source>
</evidence>
<keyword evidence="4" id="KW-0342">GTP-binding</keyword>
<keyword evidence="6" id="KW-0175">Coiled coil</keyword>
<dbReference type="PANTHER" id="PTHR10465:SF0">
    <property type="entry name" value="SARCALUMENIN"/>
    <property type="match status" value="1"/>
</dbReference>
<comment type="subcellular location">
    <subcellularLocation>
        <location evidence="1">Membrane</location>
    </subcellularLocation>
</comment>
<dbReference type="EMBL" id="JACVHF010000006">
    <property type="protein sequence ID" value="MBC9784426.1"/>
    <property type="molecule type" value="Genomic_DNA"/>
</dbReference>
<evidence type="ECO:0000313" key="10">
    <source>
        <dbReference type="Proteomes" id="UP000617402"/>
    </source>
</evidence>
<feature type="domain" description="Dynamin N-terminal" evidence="8">
    <location>
        <begin position="52"/>
        <end position="206"/>
    </location>
</feature>
<proteinExistence type="predicted"/>
<keyword evidence="2" id="KW-0547">Nucleotide-binding</keyword>
<dbReference type="InterPro" id="IPR045063">
    <property type="entry name" value="Dynamin_N"/>
</dbReference>
<reference evidence="9 10" key="1">
    <citation type="submission" date="2020-07" db="EMBL/GenBank/DDBJ databases">
        <title>Draft whole-genome sequence of Heliobacterium chlorum DSM 3682, type strain.</title>
        <authorList>
            <person name="Kyndt J.A."/>
            <person name="Meyer T.E."/>
            <person name="Imhoff J.F."/>
        </authorList>
    </citation>
    <scope>NUCLEOTIDE SEQUENCE [LARGE SCALE GENOMIC DNA]</scope>
    <source>
        <strain evidence="9 10">DSM 3682</strain>
    </source>
</reference>
<organism evidence="9 10">
    <name type="scientific">Heliobacterium chlorum</name>
    <dbReference type="NCBI Taxonomy" id="2698"/>
    <lineage>
        <taxon>Bacteria</taxon>
        <taxon>Bacillati</taxon>
        <taxon>Bacillota</taxon>
        <taxon>Clostridia</taxon>
        <taxon>Eubacteriales</taxon>
        <taxon>Heliobacteriaceae</taxon>
        <taxon>Heliobacterium</taxon>
    </lineage>
</organism>
<evidence type="ECO:0000256" key="7">
    <source>
        <dbReference type="SAM" id="MobiDB-lite"/>
    </source>
</evidence>
<evidence type="ECO:0000259" key="8">
    <source>
        <dbReference type="Pfam" id="PF00350"/>
    </source>
</evidence>
<name>A0ABR7T164_HELCL</name>
<dbReference type="InterPro" id="IPR027417">
    <property type="entry name" value="P-loop_NTPase"/>
</dbReference>
<evidence type="ECO:0000256" key="4">
    <source>
        <dbReference type="ARBA" id="ARBA00023134"/>
    </source>
</evidence>
<feature type="domain" description="Dynamin N-terminal" evidence="8">
    <location>
        <begin position="654"/>
        <end position="877"/>
    </location>
</feature>
<dbReference type="PANTHER" id="PTHR10465">
    <property type="entry name" value="TRANSMEMBRANE GTPASE FZO1"/>
    <property type="match status" value="1"/>
</dbReference>
<keyword evidence="3" id="KW-0378">Hydrolase</keyword>
<keyword evidence="10" id="KW-1185">Reference proteome</keyword>
<evidence type="ECO:0000256" key="2">
    <source>
        <dbReference type="ARBA" id="ARBA00022741"/>
    </source>
</evidence>
<feature type="coiled-coil region" evidence="6">
    <location>
        <begin position="301"/>
        <end position="331"/>
    </location>
</feature>